<comment type="caution">
    <text evidence="1">The sequence shown here is derived from an EMBL/GenBank/DDBJ whole genome shotgun (WGS) entry which is preliminary data.</text>
</comment>
<proteinExistence type="predicted"/>
<dbReference type="Gene3D" id="2.130.10.10">
    <property type="entry name" value="YVTN repeat-like/Quinoprotein amine dehydrogenase"/>
    <property type="match status" value="1"/>
</dbReference>
<dbReference type="Pfam" id="PF10282">
    <property type="entry name" value="Lactonase"/>
    <property type="match status" value="1"/>
</dbReference>
<keyword evidence="2" id="KW-1185">Reference proteome</keyword>
<gene>
    <name evidence="1" type="ORF">EAH80_31020</name>
</gene>
<accession>A0A502DET8</accession>
<reference evidence="1 2" key="1">
    <citation type="journal article" date="2019" name="Environ. Microbiol.">
        <title>Species interactions and distinct microbial communities in high Arctic permafrost affected cryosols are associated with the CH4 and CO2 gas fluxes.</title>
        <authorList>
            <person name="Altshuler I."/>
            <person name="Hamel J."/>
            <person name="Turney S."/>
            <person name="Magnuson E."/>
            <person name="Levesque R."/>
            <person name="Greer C."/>
            <person name="Whyte L.G."/>
        </authorList>
    </citation>
    <scope>NUCLEOTIDE SEQUENCE [LARGE SCALE GENOMIC DNA]</scope>
    <source>
        <strain evidence="1 2">S5.20</strain>
    </source>
</reference>
<organism evidence="1 2">
    <name type="scientific">Mycolicibacterium hodleri</name>
    <dbReference type="NCBI Taxonomy" id="49897"/>
    <lineage>
        <taxon>Bacteria</taxon>
        <taxon>Bacillati</taxon>
        <taxon>Actinomycetota</taxon>
        <taxon>Actinomycetes</taxon>
        <taxon>Mycobacteriales</taxon>
        <taxon>Mycobacteriaceae</taxon>
        <taxon>Mycolicibacterium</taxon>
    </lineage>
</organism>
<dbReference type="Proteomes" id="UP000320095">
    <property type="component" value="Unassembled WGS sequence"/>
</dbReference>
<dbReference type="AlphaFoldDB" id="A0A502DET8"/>
<feature type="non-terminal residue" evidence="1">
    <location>
        <position position="87"/>
    </location>
</feature>
<dbReference type="InterPro" id="IPR015943">
    <property type="entry name" value="WD40/YVTN_repeat-like_dom_sf"/>
</dbReference>
<evidence type="ECO:0000313" key="2">
    <source>
        <dbReference type="Proteomes" id="UP000320095"/>
    </source>
</evidence>
<dbReference type="InterPro" id="IPR019405">
    <property type="entry name" value="Lactonase_7-beta_prop"/>
</dbReference>
<dbReference type="OrthoDB" id="9790815at2"/>
<dbReference type="EMBL" id="RCZG01000042">
    <property type="protein sequence ID" value="TPG23798.1"/>
    <property type="molecule type" value="Genomic_DNA"/>
</dbReference>
<dbReference type="RefSeq" id="WP_140700302.1">
    <property type="nucleotide sequence ID" value="NZ_RCZG01000042.1"/>
</dbReference>
<sequence length="87" mass="9653">MYRYDFTGLETEPLYRMTTLSDEPSKAMQFTGTVRMHPNGSVVYVANRTLGAYKEGDRKILAKGGDNIAVFSIDPHSGLPALLQNID</sequence>
<protein>
    <submittedName>
        <fullName evidence="1">3-carboxymuconate cyclase</fullName>
    </submittedName>
</protein>
<name>A0A502DET8_9MYCO</name>
<evidence type="ECO:0000313" key="1">
    <source>
        <dbReference type="EMBL" id="TPG23798.1"/>
    </source>
</evidence>